<evidence type="ECO:0000313" key="2">
    <source>
        <dbReference type="Proteomes" id="UP001143856"/>
    </source>
</evidence>
<comment type="caution">
    <text evidence="1">The sequence shown here is derived from an EMBL/GenBank/DDBJ whole genome shotgun (WGS) entry which is preliminary data.</text>
</comment>
<proteinExistence type="predicted"/>
<evidence type="ECO:0000313" key="1">
    <source>
        <dbReference type="EMBL" id="KAJ2976640.1"/>
    </source>
</evidence>
<reference evidence="1" key="1">
    <citation type="submission" date="2022-10" db="EMBL/GenBank/DDBJ databases">
        <title>Genome Sequence of Xylaria curta.</title>
        <authorList>
            <person name="Buettner E."/>
        </authorList>
    </citation>
    <scope>NUCLEOTIDE SEQUENCE</scope>
    <source>
        <strain evidence="1">Babe10</strain>
    </source>
</reference>
<accession>A0ACC1NBF6</accession>
<dbReference type="Proteomes" id="UP001143856">
    <property type="component" value="Unassembled WGS sequence"/>
</dbReference>
<name>A0ACC1NBF6_9PEZI</name>
<protein>
    <submittedName>
        <fullName evidence="1">Uncharacterized protein</fullName>
    </submittedName>
</protein>
<gene>
    <name evidence="1" type="ORF">NUW58_g8034</name>
</gene>
<sequence>MIKRPIRYFNQRTFRRSMRKHMVSTRQQVLHEYTREVLGKPVINWQAILDFMLQHTPKFGEILDFKVEVEKGAAAQARATLSELDTNLWQIQQRNHCKIHIESGSREDEPLIISLSGTNIAVRESLSDLVRAIGKISAVRVLDPALQISSSKVWAGNSQDQIPIQPLGNGEAASEDDTSTVCGHTARFVRMAKPRLRKFYRLTTRAEEIPRPTVWTKTSFEEYVAKLVFAKVPTHLHQSLYLVGSDHQSTVVHILTELFSSEDLRAAVSVTALKTALRFIYSRGPAFRPAARTLFYQAELQHLPLDAEAFQTFLTSASRAGDLDGFHSCLKLMYRKGHYMRVETWTAFLSMIQDPRIKHYIMRRMKSRRLHLVRPVLEEVARQNIILDLEGRTGVDISIQRLLHIYDGQYGSSWLDTHTLNRMIDVIGAYGNIEACYELLDLVDGGQRVRPDHYTLNTMMTHTRSIPQKIALLSRWPSLGPDAVTYQQLFKTAYRQRLPNMLRVIWRYSAFAGLLTSYMRHRLTPLMRPEVAPKNRQAFLQAWEDVIFGRSELAAMRYLAGPRNFGATQLIQKYLEDAGNMRPVVSLEAKLQEAYDMDMRIHKLNKEGTEVPSSMRESLTVTIPLGFRHIPS</sequence>
<organism evidence="1 2">
    <name type="scientific">Xylaria curta</name>
    <dbReference type="NCBI Taxonomy" id="42375"/>
    <lineage>
        <taxon>Eukaryota</taxon>
        <taxon>Fungi</taxon>
        <taxon>Dikarya</taxon>
        <taxon>Ascomycota</taxon>
        <taxon>Pezizomycotina</taxon>
        <taxon>Sordariomycetes</taxon>
        <taxon>Xylariomycetidae</taxon>
        <taxon>Xylariales</taxon>
        <taxon>Xylariaceae</taxon>
        <taxon>Xylaria</taxon>
    </lineage>
</organism>
<dbReference type="EMBL" id="JAPDGR010002287">
    <property type="protein sequence ID" value="KAJ2976640.1"/>
    <property type="molecule type" value="Genomic_DNA"/>
</dbReference>
<keyword evidence="2" id="KW-1185">Reference proteome</keyword>